<dbReference type="Proteomes" id="UP000324222">
    <property type="component" value="Unassembled WGS sequence"/>
</dbReference>
<evidence type="ECO:0000259" key="1">
    <source>
        <dbReference type="Pfam" id="PF19438"/>
    </source>
</evidence>
<comment type="caution">
    <text evidence="2">The sequence shown here is derived from an EMBL/GenBank/DDBJ whole genome shotgun (WGS) entry which is preliminary data.</text>
</comment>
<name>A0A5B7CPT6_PORTR</name>
<accession>A0A5B7CPT6</accession>
<dbReference type="AlphaFoldDB" id="A0A5B7CPT6"/>
<proteinExistence type="predicted"/>
<feature type="domain" description="LIN-9 C-terminal" evidence="1">
    <location>
        <begin position="28"/>
        <end position="150"/>
    </location>
</feature>
<organism evidence="2 3">
    <name type="scientific">Portunus trituberculatus</name>
    <name type="common">Swimming crab</name>
    <name type="synonym">Neptunus trituberculatus</name>
    <dbReference type="NCBI Taxonomy" id="210409"/>
    <lineage>
        <taxon>Eukaryota</taxon>
        <taxon>Metazoa</taxon>
        <taxon>Ecdysozoa</taxon>
        <taxon>Arthropoda</taxon>
        <taxon>Crustacea</taxon>
        <taxon>Multicrustacea</taxon>
        <taxon>Malacostraca</taxon>
        <taxon>Eumalacostraca</taxon>
        <taxon>Eucarida</taxon>
        <taxon>Decapoda</taxon>
        <taxon>Pleocyemata</taxon>
        <taxon>Brachyura</taxon>
        <taxon>Eubrachyura</taxon>
        <taxon>Portunoidea</taxon>
        <taxon>Portunidae</taxon>
        <taxon>Portuninae</taxon>
        <taxon>Portunus</taxon>
    </lineage>
</organism>
<dbReference type="Pfam" id="PF19438">
    <property type="entry name" value="LIN9_C"/>
    <property type="match status" value="1"/>
</dbReference>
<dbReference type="EMBL" id="VSRR010000131">
    <property type="protein sequence ID" value="MPC10811.1"/>
    <property type="molecule type" value="Genomic_DNA"/>
</dbReference>
<dbReference type="OrthoDB" id="2339771at2759"/>
<sequence length="191" mass="20548">MQEKSVFLRANAAFLQLGKATNGAEFTFSVKIAPEQSGPTLLPCQIKERCYEEAATIVDVTNNASGSPQVSSPAIINLITKLTSLMLQNLAETEVSAFELTSIQETLNEIRNSLDESNRAAFQNNIEVHLTHIMSAVSQMGTLQAFSSHNGTQFEVFILKLCPIYGTSSSAIVVGEVPTLTHKAGDDAVEG</sequence>
<keyword evidence="3" id="KW-1185">Reference proteome</keyword>
<gene>
    <name evidence="2" type="primary">Lin9</name>
    <name evidence="2" type="ORF">E2C01_003454</name>
</gene>
<dbReference type="InterPro" id="IPR045831">
    <property type="entry name" value="LIN9_C"/>
</dbReference>
<protein>
    <submittedName>
        <fullName evidence="2">Protein lin-9</fullName>
    </submittedName>
</protein>
<reference evidence="2 3" key="1">
    <citation type="submission" date="2019-05" db="EMBL/GenBank/DDBJ databases">
        <title>Another draft genome of Portunus trituberculatus and its Hox gene families provides insights of decapod evolution.</title>
        <authorList>
            <person name="Jeong J.-H."/>
            <person name="Song I."/>
            <person name="Kim S."/>
            <person name="Choi T."/>
            <person name="Kim D."/>
            <person name="Ryu S."/>
            <person name="Kim W."/>
        </authorList>
    </citation>
    <scope>NUCLEOTIDE SEQUENCE [LARGE SCALE GENOMIC DNA]</scope>
    <source>
        <tissue evidence="2">Muscle</tissue>
    </source>
</reference>
<evidence type="ECO:0000313" key="3">
    <source>
        <dbReference type="Proteomes" id="UP000324222"/>
    </source>
</evidence>
<evidence type="ECO:0000313" key="2">
    <source>
        <dbReference type="EMBL" id="MPC10811.1"/>
    </source>
</evidence>